<dbReference type="GO" id="GO:0036297">
    <property type="term" value="P:interstrand cross-link repair"/>
    <property type="evidence" value="ECO:0007669"/>
    <property type="project" value="EnsemblFungi"/>
</dbReference>
<dbReference type="GO" id="GO:0032301">
    <property type="term" value="C:MutSalpha complex"/>
    <property type="evidence" value="ECO:0007669"/>
    <property type="project" value="EnsemblFungi"/>
</dbReference>
<dbReference type="GO" id="GO:0000400">
    <property type="term" value="F:four-way junction DNA binding"/>
    <property type="evidence" value="ECO:0007669"/>
    <property type="project" value="EnsemblFungi"/>
</dbReference>
<feature type="compositionally biased region" description="Acidic residues" evidence="11">
    <location>
        <begin position="156"/>
        <end position="166"/>
    </location>
</feature>
<dbReference type="EMBL" id="HE576753">
    <property type="protein sequence ID" value="CCC68482.1"/>
    <property type="molecule type" value="Genomic_DNA"/>
</dbReference>
<dbReference type="InterPro" id="IPR007695">
    <property type="entry name" value="DNA_mismatch_repair_MutS-lik_N"/>
</dbReference>
<dbReference type="SMART" id="SM00534">
    <property type="entry name" value="MUTSac"/>
    <property type="match status" value="1"/>
</dbReference>
<dbReference type="SUPFAM" id="SSF53150">
    <property type="entry name" value="DNA repair protein MutS, domain II"/>
    <property type="match status" value="1"/>
</dbReference>
<dbReference type="AlphaFoldDB" id="G0V9Z7"/>
<feature type="compositionally biased region" description="Polar residues" evidence="11">
    <location>
        <begin position="65"/>
        <end position="85"/>
    </location>
</feature>
<dbReference type="SUPFAM" id="SSF52540">
    <property type="entry name" value="P-loop containing nucleoside triphosphate hydrolases"/>
    <property type="match status" value="1"/>
</dbReference>
<comment type="similarity">
    <text evidence="2 9 10">Belongs to the DNA mismatch repair MutS family.</text>
</comment>
<dbReference type="OrthoDB" id="10252754at2759"/>
<keyword evidence="5 9" id="KW-0067">ATP-binding</keyword>
<dbReference type="GO" id="GO:0005524">
    <property type="term" value="F:ATP binding"/>
    <property type="evidence" value="ECO:0007669"/>
    <property type="project" value="UniProtKB-UniRule"/>
</dbReference>
<evidence type="ECO:0000256" key="3">
    <source>
        <dbReference type="ARBA" id="ARBA00022741"/>
    </source>
</evidence>
<evidence type="ECO:0000313" key="13">
    <source>
        <dbReference type="EMBL" id="CCC68482.1"/>
    </source>
</evidence>
<dbReference type="InterPro" id="IPR036187">
    <property type="entry name" value="DNA_mismatch_repair_MutS_sf"/>
</dbReference>
<feature type="region of interest" description="Disordered" evidence="11">
    <location>
        <begin position="181"/>
        <end position="215"/>
    </location>
</feature>
<reference evidence="13 14" key="1">
    <citation type="journal article" date="2011" name="Proc. Natl. Acad. Sci. U.S.A.">
        <title>Evolutionary erosion of yeast sex chromosomes by mating-type switching accidents.</title>
        <authorList>
            <person name="Gordon J.L."/>
            <person name="Armisen D."/>
            <person name="Proux-Wera E."/>
            <person name="Oheigeartaigh S.S."/>
            <person name="Byrne K.P."/>
            <person name="Wolfe K.H."/>
        </authorList>
    </citation>
    <scope>NUCLEOTIDE SEQUENCE [LARGE SCALE GENOMIC DNA]</scope>
    <source>
        <strain evidence="14">ATCC 76901 / BCRC 22586 / CBS 4309 / NBRC 1992 / NRRL Y-12630</strain>
    </source>
</reference>
<evidence type="ECO:0000256" key="9">
    <source>
        <dbReference type="PIRNR" id="PIRNR037677"/>
    </source>
</evidence>
<dbReference type="GO" id="GO:0032137">
    <property type="term" value="F:guanine/thymine mispair binding"/>
    <property type="evidence" value="ECO:0007669"/>
    <property type="project" value="EnsemblFungi"/>
</dbReference>
<feature type="compositionally biased region" description="Polar residues" evidence="11">
    <location>
        <begin position="1"/>
        <end position="19"/>
    </location>
</feature>
<dbReference type="GO" id="GO:0016887">
    <property type="term" value="F:ATP hydrolysis activity"/>
    <property type="evidence" value="ECO:0007669"/>
    <property type="project" value="EnsemblFungi"/>
</dbReference>
<evidence type="ECO:0000256" key="2">
    <source>
        <dbReference type="ARBA" id="ARBA00006271"/>
    </source>
</evidence>
<dbReference type="SUPFAM" id="SSF48334">
    <property type="entry name" value="DNA repair protein MutS, domain III"/>
    <property type="match status" value="1"/>
</dbReference>
<feature type="compositionally biased region" description="Low complexity" evidence="11">
    <location>
        <begin position="28"/>
        <end position="44"/>
    </location>
</feature>
<dbReference type="Gene3D" id="3.40.50.300">
    <property type="entry name" value="P-loop containing nucleotide triphosphate hydrolases"/>
    <property type="match status" value="1"/>
</dbReference>
<dbReference type="InParanoid" id="G0V9Z7"/>
<dbReference type="eggNOG" id="KOG0217">
    <property type="taxonomic scope" value="Eukaryota"/>
</dbReference>
<dbReference type="GO" id="GO:0043570">
    <property type="term" value="P:maintenance of DNA repeat elements"/>
    <property type="evidence" value="ECO:0007669"/>
    <property type="project" value="EnsemblFungi"/>
</dbReference>
<dbReference type="FunFam" id="3.40.1170.10:FF:000002">
    <property type="entry name" value="DNA mismatch repair protein"/>
    <property type="match status" value="1"/>
</dbReference>
<evidence type="ECO:0000256" key="7">
    <source>
        <dbReference type="ARBA" id="ARBA00023204"/>
    </source>
</evidence>
<dbReference type="Gene3D" id="3.30.420.110">
    <property type="entry name" value="MutS, connector domain"/>
    <property type="match status" value="1"/>
</dbReference>
<dbReference type="GO" id="GO:0032138">
    <property type="term" value="F:single base insertion or deletion binding"/>
    <property type="evidence" value="ECO:0007669"/>
    <property type="project" value="EnsemblFungi"/>
</dbReference>
<dbReference type="FunFam" id="1.10.1420.10:FF:000019">
    <property type="entry name" value="DNA mismatch repair protein"/>
    <property type="match status" value="1"/>
</dbReference>
<dbReference type="GeneID" id="96902041"/>
<proteinExistence type="inferred from homology"/>
<accession>G0V9Z7</accession>
<dbReference type="Pfam" id="PF05188">
    <property type="entry name" value="MutS_II"/>
    <property type="match status" value="1"/>
</dbReference>
<dbReference type="InterPro" id="IPR027417">
    <property type="entry name" value="P-loop_NTPase"/>
</dbReference>
<dbReference type="InterPro" id="IPR007696">
    <property type="entry name" value="DNA_mismatch_repair_MutS_core"/>
</dbReference>
<dbReference type="RefSeq" id="XP_003674855.1">
    <property type="nucleotide sequence ID" value="XM_003674807.1"/>
</dbReference>
<organism evidence="13 14">
    <name type="scientific">Naumovozyma castellii</name>
    <name type="common">Yeast</name>
    <name type="synonym">Saccharomyces castellii</name>
    <dbReference type="NCBI Taxonomy" id="27288"/>
    <lineage>
        <taxon>Eukaryota</taxon>
        <taxon>Fungi</taxon>
        <taxon>Dikarya</taxon>
        <taxon>Ascomycota</taxon>
        <taxon>Saccharomycotina</taxon>
        <taxon>Saccharomycetes</taxon>
        <taxon>Saccharomycetales</taxon>
        <taxon>Saccharomycetaceae</taxon>
        <taxon>Naumovozyma</taxon>
    </lineage>
</organism>
<dbReference type="Pfam" id="PF05190">
    <property type="entry name" value="MutS_IV"/>
    <property type="match status" value="1"/>
</dbReference>
<dbReference type="InterPro" id="IPR007861">
    <property type="entry name" value="DNA_mismatch_repair_MutS_clamp"/>
</dbReference>
<comment type="function">
    <text evidence="9 10">Component of the post-replicative DNA mismatch repair system (MMR).</text>
</comment>
<dbReference type="FunCoup" id="G0V9Z7">
    <property type="interactions" value="1060"/>
</dbReference>
<keyword evidence="7 9" id="KW-0234">DNA repair</keyword>
<dbReference type="STRING" id="1064592.G0V9Z7"/>
<keyword evidence="4 9" id="KW-0227">DNA damage</keyword>
<evidence type="ECO:0000256" key="1">
    <source>
        <dbReference type="ARBA" id="ARBA00004123"/>
    </source>
</evidence>
<dbReference type="FunFam" id="3.40.50.300:FF:000771">
    <property type="entry name" value="DNA mismatch repair protein"/>
    <property type="match status" value="1"/>
</dbReference>
<dbReference type="HOGENOM" id="CLU_002472_1_0_1"/>
<dbReference type="OMA" id="TPMMAQY"/>
<dbReference type="NCBIfam" id="NF003810">
    <property type="entry name" value="PRK05399.1"/>
    <property type="match status" value="1"/>
</dbReference>
<dbReference type="InterPro" id="IPR007860">
    <property type="entry name" value="DNA_mmatch_repair_MutS_con_dom"/>
</dbReference>
<dbReference type="PANTHER" id="PTHR11361:SF148">
    <property type="entry name" value="DNA MISMATCH REPAIR PROTEIN MSH6"/>
    <property type="match status" value="1"/>
</dbReference>
<keyword evidence="3 9" id="KW-0547">Nucleotide-binding</keyword>
<keyword evidence="8" id="KW-0539">Nucleus</keyword>
<dbReference type="GO" id="GO:0140664">
    <property type="term" value="F:ATP-dependent DNA damage sensor activity"/>
    <property type="evidence" value="ECO:0007669"/>
    <property type="project" value="InterPro"/>
</dbReference>
<comment type="subcellular location">
    <subcellularLocation>
        <location evidence="1">Nucleus</location>
    </subcellularLocation>
</comment>
<feature type="domain" description="DNA mismatch repair proteins mutS family" evidence="12">
    <location>
        <begin position="1000"/>
        <end position="1016"/>
    </location>
</feature>
<evidence type="ECO:0000259" key="12">
    <source>
        <dbReference type="PROSITE" id="PS00486"/>
    </source>
</evidence>
<dbReference type="Gene3D" id="3.40.1170.10">
    <property type="entry name" value="DNA repair protein MutS, domain I"/>
    <property type="match status" value="1"/>
</dbReference>
<dbReference type="InterPro" id="IPR036678">
    <property type="entry name" value="MutS_con_dom_sf"/>
</dbReference>
<dbReference type="SUPFAM" id="SSF55271">
    <property type="entry name" value="DNA repair protein MutS, domain I"/>
    <property type="match status" value="1"/>
</dbReference>
<dbReference type="SMART" id="SM00533">
    <property type="entry name" value="MUTSd"/>
    <property type="match status" value="1"/>
</dbReference>
<keyword evidence="6 9" id="KW-0238">DNA-binding</keyword>
<dbReference type="Pfam" id="PF00488">
    <property type="entry name" value="MutS_V"/>
    <property type="match status" value="1"/>
</dbReference>
<dbReference type="Gene3D" id="1.10.1420.10">
    <property type="match status" value="2"/>
</dbReference>
<protein>
    <recommendedName>
        <fullName evidence="9">DNA mismatch repair protein</fullName>
    </recommendedName>
</protein>
<feature type="region of interest" description="Disordered" evidence="11">
    <location>
        <begin position="1"/>
        <end position="166"/>
    </location>
</feature>
<reference key="2">
    <citation type="submission" date="2011-08" db="EMBL/GenBank/DDBJ databases">
        <title>Genome sequence of Naumovozyma castellii.</title>
        <authorList>
            <person name="Gordon J.L."/>
            <person name="Armisen D."/>
            <person name="Proux-Wera E."/>
            <person name="OhEigeartaigh S.S."/>
            <person name="Byrne K.P."/>
            <person name="Wolfe K.H."/>
        </authorList>
    </citation>
    <scope>NUCLEOTIDE SEQUENCE</scope>
    <source>
        <strain>Type strain:CBS 4309</strain>
    </source>
</reference>
<evidence type="ECO:0000256" key="10">
    <source>
        <dbReference type="RuleBase" id="RU003756"/>
    </source>
</evidence>
<dbReference type="Pfam" id="PF01624">
    <property type="entry name" value="MutS_I"/>
    <property type="match status" value="1"/>
</dbReference>
<dbReference type="PANTHER" id="PTHR11361">
    <property type="entry name" value="DNA MISMATCH REPAIR PROTEIN MUTS FAMILY MEMBER"/>
    <property type="match status" value="1"/>
</dbReference>
<name>G0V9Z7_NAUCA</name>
<dbReference type="PIRSF" id="PIRSF037677">
    <property type="entry name" value="DNA_mis_repair_Msh6"/>
    <property type="match status" value="1"/>
</dbReference>
<dbReference type="Proteomes" id="UP000001640">
    <property type="component" value="Chromosome 2"/>
</dbReference>
<keyword evidence="14" id="KW-1185">Reference proteome</keyword>
<dbReference type="InterPro" id="IPR017261">
    <property type="entry name" value="DNA_mismatch_repair_MutS/MSH"/>
</dbReference>
<dbReference type="GO" id="GO:0000710">
    <property type="term" value="P:meiotic mismatch repair"/>
    <property type="evidence" value="ECO:0007669"/>
    <property type="project" value="EnsemblFungi"/>
</dbReference>
<dbReference type="PROSITE" id="PS00486">
    <property type="entry name" value="DNA_MISMATCH_REPAIR_2"/>
    <property type="match status" value="1"/>
</dbReference>
<evidence type="ECO:0000313" key="14">
    <source>
        <dbReference type="Proteomes" id="UP000001640"/>
    </source>
</evidence>
<dbReference type="KEGG" id="ncs:NCAS_0B03980"/>
<evidence type="ECO:0000256" key="11">
    <source>
        <dbReference type="SAM" id="MobiDB-lite"/>
    </source>
</evidence>
<dbReference type="InterPro" id="IPR016151">
    <property type="entry name" value="DNA_mismatch_repair_MutS_N"/>
</dbReference>
<sequence length="1184" mass="133881">MTPLTPKTSKVLNIKGSQNSSQKKKKQSSLLSFFSKKDPSTATPIKKKPPTPKVEPTPTLEIPSSVKSEGQVPSSESALDQTLDTSFDDESLSNIVKKERSNKRSVNYAEDSDEDDDNIALSSTQRKRTKIVAQDDDDDDDEDFIPGKTVNNHDESDIDAFIDDEDDDDIMDLVEKKPIIKKSPTPMRKLPVPKPKRTSQPATQPKAQKFNKQNEERYHWLVNEKDAQGRAPTDPEYDPRTLHIPSSAWGKFTAFEKQYWEIKSKMWDCVVFFKKGKFYELYEKDAFLANSLFDWKLAGGGRANMQLAGVPEMSFEYWASQFIQYGYKVAKVDQKESMLAKEMREGSKGIVKRELECVLTSGTLTDGDMLHSDLATFCLAVREEPRDFYIDEQTTFTTDSTGPSSIGKKLFGIAFIDTSTGELQLLEFEDDSECTKLDTIMSQVKPKEIIMEKNNLSSLANKIVKFNAAPNAIFNNIKPDQEFYNFEKTYDELITGNYFEDESKWPETLKNYYKEGKKIGFSTFGGLLYYLKWLKLDQNLISLGNIKEYNPIESQNSLILDGVTLQNLEIFSNSFDGTDKGTLFKLFNRAITPMGKRMMKKWLMHPLLHKKDIEKRLDSIETLMNNVELRDTIESTFTKLPDVERMLARIHSGTLKVKDFDRVIQAFEDIVTLQNSIKDFDLKGALSVYFSQIPKSLIDDVENWTNAFDRIKAVEENIIIPHRGIEPEFDKSLDDIQELEDQLQDQLNLYKKRFKNSNIQYKDSGKEIYTIEVPVSITKQIPSDWTQMAANKSTKRYYSEEVRVLARSMAEARELHKALENELKIRLCKKFDAHYNTTWMPTVHVISNIDCLLALTRTSESLGYPACRPVLRDEVNLETGTKLNGYLKFTSLRHPCFNLGSSSTKDFIPNDVELGKDSPQLGLLTGANAAGKSTVLRMTCIAVIMAQMGCYVPCESAELTSFDRIMTRLGANDNIMQGKSTFFVELSETKKILDLATNRSLLVLDELGRGGSSNDGFAIAESVLHHVATHIQSLGFFATHYASLGLSFKGHPQVKPMKMSILVDDETRNVTFLYKLVPGQSEGSFGMHVASMCGIPSEIVDNAQVAADTLEHTSRLMKERKMLNGGLNEDIITVPMGLQSDFVRLVYGDGLRNTSKGAGEGVLNYDWNVKRNALKSILTFAENL</sequence>
<dbReference type="InterPro" id="IPR045076">
    <property type="entry name" value="MutS"/>
</dbReference>
<feature type="compositionally biased region" description="Acidic residues" evidence="11">
    <location>
        <begin position="134"/>
        <end position="144"/>
    </location>
</feature>
<gene>
    <name evidence="13" type="primary">NCAS0B03980</name>
    <name evidence="13" type="ordered locus">NCAS_0B03980</name>
</gene>
<evidence type="ECO:0000256" key="6">
    <source>
        <dbReference type="ARBA" id="ARBA00023125"/>
    </source>
</evidence>
<dbReference type="Pfam" id="PF05192">
    <property type="entry name" value="MutS_III"/>
    <property type="match status" value="1"/>
</dbReference>
<dbReference type="GO" id="GO:0043111">
    <property type="term" value="P:replication fork arrest"/>
    <property type="evidence" value="ECO:0007669"/>
    <property type="project" value="EnsemblFungi"/>
</dbReference>
<dbReference type="InterPro" id="IPR000432">
    <property type="entry name" value="DNA_mismatch_repair_MutS_C"/>
</dbReference>
<evidence type="ECO:0000256" key="8">
    <source>
        <dbReference type="ARBA" id="ARBA00023242"/>
    </source>
</evidence>
<evidence type="ECO:0000256" key="4">
    <source>
        <dbReference type="ARBA" id="ARBA00022763"/>
    </source>
</evidence>
<evidence type="ECO:0000256" key="5">
    <source>
        <dbReference type="ARBA" id="ARBA00022840"/>
    </source>
</evidence>